<evidence type="ECO:0000256" key="4">
    <source>
        <dbReference type="ARBA" id="ARBA00022980"/>
    </source>
</evidence>
<gene>
    <name evidence="10" type="ORF">BDFB_010443</name>
</gene>
<evidence type="ECO:0000313" key="10">
    <source>
        <dbReference type="EMBL" id="RZC36010.1"/>
    </source>
</evidence>
<keyword evidence="3" id="KW-0809">Transit peptide</keyword>
<dbReference type="InterPro" id="IPR036919">
    <property type="entry name" value="Ribo_uL30_ferredoxin-like_sf"/>
</dbReference>
<evidence type="ECO:0000256" key="7">
    <source>
        <dbReference type="ARBA" id="ARBA00035281"/>
    </source>
</evidence>
<evidence type="ECO:0000256" key="2">
    <source>
        <dbReference type="ARBA" id="ARBA00007594"/>
    </source>
</evidence>
<evidence type="ECO:0000256" key="1">
    <source>
        <dbReference type="ARBA" id="ARBA00004173"/>
    </source>
</evidence>
<evidence type="ECO:0000256" key="6">
    <source>
        <dbReference type="ARBA" id="ARBA00023274"/>
    </source>
</evidence>
<dbReference type="GO" id="GO:0003735">
    <property type="term" value="F:structural constituent of ribosome"/>
    <property type="evidence" value="ECO:0007669"/>
    <property type="project" value="InterPro"/>
</dbReference>
<dbReference type="FunFam" id="3.30.1390.20:FF:000005">
    <property type="entry name" value="39S ribosomal protein L30, mitochondrial"/>
    <property type="match status" value="1"/>
</dbReference>
<organism evidence="10 11">
    <name type="scientific">Asbolus verrucosus</name>
    <name type="common">Desert ironclad beetle</name>
    <dbReference type="NCBI Taxonomy" id="1661398"/>
    <lineage>
        <taxon>Eukaryota</taxon>
        <taxon>Metazoa</taxon>
        <taxon>Ecdysozoa</taxon>
        <taxon>Arthropoda</taxon>
        <taxon>Hexapoda</taxon>
        <taxon>Insecta</taxon>
        <taxon>Pterygota</taxon>
        <taxon>Neoptera</taxon>
        <taxon>Endopterygota</taxon>
        <taxon>Coleoptera</taxon>
        <taxon>Polyphaga</taxon>
        <taxon>Cucujiformia</taxon>
        <taxon>Tenebrionidae</taxon>
        <taxon>Pimeliinae</taxon>
        <taxon>Asbolus</taxon>
    </lineage>
</organism>
<evidence type="ECO:0000256" key="8">
    <source>
        <dbReference type="ARBA" id="ARBA00035356"/>
    </source>
</evidence>
<dbReference type="OrthoDB" id="9973389at2759"/>
<dbReference type="GO" id="GO:0005743">
    <property type="term" value="C:mitochondrial inner membrane"/>
    <property type="evidence" value="ECO:0007669"/>
    <property type="project" value="UniProtKB-ARBA"/>
</dbReference>
<proteinExistence type="inferred from homology"/>
<keyword evidence="6" id="KW-0687">Ribonucleoprotein</keyword>
<evidence type="ECO:0000256" key="3">
    <source>
        <dbReference type="ARBA" id="ARBA00022946"/>
    </source>
</evidence>
<dbReference type="STRING" id="1661398.A0A482VTE9"/>
<feature type="domain" description="Large ribosomal subunit protein uL30-like ferredoxin-like fold" evidence="9">
    <location>
        <begin position="59"/>
        <end position="110"/>
    </location>
</feature>
<dbReference type="CDD" id="cd00355">
    <property type="entry name" value="Ribosomal_L30_like"/>
    <property type="match status" value="1"/>
</dbReference>
<dbReference type="PANTHER" id="PTHR15892">
    <property type="entry name" value="MITOCHONDRIAL RIBOSOMAL PROTEIN L30"/>
    <property type="match status" value="1"/>
</dbReference>
<dbReference type="SUPFAM" id="SSF55129">
    <property type="entry name" value="Ribosomal protein L30p/L7e"/>
    <property type="match status" value="1"/>
</dbReference>
<dbReference type="AlphaFoldDB" id="A0A482VTE9"/>
<keyword evidence="11" id="KW-1185">Reference proteome</keyword>
<dbReference type="Gene3D" id="3.30.1390.20">
    <property type="entry name" value="Ribosomal protein L30, ferredoxin-like fold domain"/>
    <property type="match status" value="1"/>
</dbReference>
<accession>A0A482VTE9</accession>
<keyword evidence="4 10" id="KW-0689">Ribosomal protein</keyword>
<sequence>MSKLLKPWNFLLTAQRTMAVRRYNWNNEGIQYPGFKYYPRYNFRYPDFKDPPYEPSKLFRVQRIKPLKGVPYYEKKILEEFKLDGKSSEVVIIKNIPENNQRLWKVKHLIKICPITFPDGFPTDTRGTYLKENGELCVMKTLESPDEKLKLTDEFRTKPDRMDGDTLRRDSRKKWLNGW</sequence>
<name>A0A482VTE9_ASBVE</name>
<evidence type="ECO:0000256" key="5">
    <source>
        <dbReference type="ARBA" id="ARBA00023128"/>
    </source>
</evidence>
<comment type="similarity">
    <text evidence="2">Belongs to the universal ribosomal protein uL30 family.</text>
</comment>
<reference evidence="10 11" key="1">
    <citation type="submission" date="2017-03" db="EMBL/GenBank/DDBJ databases">
        <title>Genome of the blue death feigning beetle - Asbolus verrucosus.</title>
        <authorList>
            <person name="Rider S.D."/>
        </authorList>
    </citation>
    <scope>NUCLEOTIDE SEQUENCE [LARGE SCALE GENOMIC DNA]</scope>
    <source>
        <strain evidence="10">Butters</strain>
        <tissue evidence="10">Head and leg muscle</tissue>
    </source>
</reference>
<evidence type="ECO:0000259" key="9">
    <source>
        <dbReference type="Pfam" id="PF00327"/>
    </source>
</evidence>
<protein>
    <recommendedName>
        <fullName evidence="7">Large ribosomal subunit protein uL30m</fullName>
    </recommendedName>
    <alternativeName>
        <fullName evidence="8">39S ribosomal protein L30, mitochondrial</fullName>
    </alternativeName>
</protein>
<dbReference type="InterPro" id="IPR016082">
    <property type="entry name" value="Ribosomal_uL30_ferredoxin-like"/>
</dbReference>
<comment type="caution">
    <text evidence="10">The sequence shown here is derived from an EMBL/GenBank/DDBJ whole genome shotgun (WGS) entry which is preliminary data.</text>
</comment>
<dbReference type="GO" id="GO:0006412">
    <property type="term" value="P:translation"/>
    <property type="evidence" value="ECO:0007669"/>
    <property type="project" value="InterPro"/>
</dbReference>
<keyword evidence="5" id="KW-0496">Mitochondrion</keyword>
<dbReference type="Proteomes" id="UP000292052">
    <property type="component" value="Unassembled WGS sequence"/>
</dbReference>
<dbReference type="EMBL" id="QDEB01066136">
    <property type="protein sequence ID" value="RZC36010.1"/>
    <property type="molecule type" value="Genomic_DNA"/>
</dbReference>
<dbReference type="Pfam" id="PF00327">
    <property type="entry name" value="Ribosomal_L30"/>
    <property type="match status" value="1"/>
</dbReference>
<comment type="subcellular location">
    <subcellularLocation>
        <location evidence="1">Mitochondrion</location>
    </subcellularLocation>
</comment>
<dbReference type="GO" id="GO:0015934">
    <property type="term" value="C:large ribosomal subunit"/>
    <property type="evidence" value="ECO:0007669"/>
    <property type="project" value="InterPro"/>
</dbReference>
<dbReference type="PANTHER" id="PTHR15892:SF2">
    <property type="entry name" value="LARGE RIBOSOMAL SUBUNIT PROTEIN UL30M"/>
    <property type="match status" value="1"/>
</dbReference>
<evidence type="ECO:0000313" key="11">
    <source>
        <dbReference type="Proteomes" id="UP000292052"/>
    </source>
</evidence>
<dbReference type="InterPro" id="IPR005996">
    <property type="entry name" value="Ribosomal_uL30_bac-type"/>
</dbReference>